<protein>
    <submittedName>
        <fullName evidence="1">Uncharacterized protein</fullName>
    </submittedName>
</protein>
<proteinExistence type="predicted"/>
<comment type="caution">
    <text evidence="1">The sequence shown here is derived from an EMBL/GenBank/DDBJ whole genome shotgun (WGS) entry which is preliminary data.</text>
</comment>
<evidence type="ECO:0000313" key="1">
    <source>
        <dbReference type="EMBL" id="TGJ74425.1"/>
    </source>
</evidence>
<name>A0A8H2E8I7_ORBOL</name>
<dbReference type="AlphaFoldDB" id="A0A8H2E8I7"/>
<dbReference type="Proteomes" id="UP000297595">
    <property type="component" value="Unassembled WGS sequence"/>
</dbReference>
<dbReference type="EMBL" id="SOZJ01000001">
    <property type="protein sequence ID" value="TGJ74425.1"/>
    <property type="molecule type" value="Genomic_DNA"/>
</dbReference>
<evidence type="ECO:0000313" key="2">
    <source>
        <dbReference type="Proteomes" id="UP000297595"/>
    </source>
</evidence>
<reference evidence="1 2" key="1">
    <citation type="submission" date="2019-03" db="EMBL/GenBank/DDBJ databases">
        <title>Nematode-trapping fungi genome.</title>
        <authorList>
            <person name="Vidal-Diez De Ulzurrun G."/>
        </authorList>
    </citation>
    <scope>NUCLEOTIDE SEQUENCE [LARGE SCALE GENOMIC DNA]</scope>
    <source>
        <strain evidence="1 2">TWF154</strain>
    </source>
</reference>
<accession>A0A8H2E8I7</accession>
<sequence>MDRFPTDERKKIYRPSATADKWGVSASRLRVLDVKIDGDDGRMDGWMGES</sequence>
<organism evidence="1 2">
    <name type="scientific">Orbilia oligospora</name>
    <name type="common">Nematode-trapping fungus</name>
    <name type="synonym">Arthrobotrys oligospora</name>
    <dbReference type="NCBI Taxonomy" id="2813651"/>
    <lineage>
        <taxon>Eukaryota</taxon>
        <taxon>Fungi</taxon>
        <taxon>Dikarya</taxon>
        <taxon>Ascomycota</taxon>
        <taxon>Pezizomycotina</taxon>
        <taxon>Orbiliomycetes</taxon>
        <taxon>Orbiliales</taxon>
        <taxon>Orbiliaceae</taxon>
        <taxon>Orbilia</taxon>
    </lineage>
</organism>
<gene>
    <name evidence="1" type="ORF">EYR41_001432</name>
</gene>